<dbReference type="OrthoDB" id="2142683at2759"/>
<keyword evidence="1" id="KW-0430">Lectin</keyword>
<protein>
    <recommendedName>
        <fullName evidence="3">C-type lectin domain-containing protein</fullName>
    </recommendedName>
</protein>
<reference evidence="4" key="1">
    <citation type="submission" date="2021-04" db="EMBL/GenBank/DDBJ databases">
        <authorList>
            <consortium name="Wellcome Sanger Institute Data Sharing"/>
        </authorList>
    </citation>
    <scope>NUCLEOTIDE SEQUENCE [LARGE SCALE GENOMIC DNA]</scope>
</reference>
<dbReference type="Gene3D" id="3.10.100.10">
    <property type="entry name" value="Mannose-Binding Protein A, subunit A"/>
    <property type="match status" value="2"/>
</dbReference>
<name>A0A3Q1IG07_ANATE</name>
<dbReference type="InterPro" id="IPR051379">
    <property type="entry name" value="C-type_Lectin_Receptor_IMM"/>
</dbReference>
<dbReference type="Proteomes" id="UP000265040">
    <property type="component" value="Chromosome 11"/>
</dbReference>
<evidence type="ECO:0000256" key="2">
    <source>
        <dbReference type="ARBA" id="ARBA00023157"/>
    </source>
</evidence>
<dbReference type="GO" id="GO:0030246">
    <property type="term" value="F:carbohydrate binding"/>
    <property type="evidence" value="ECO:0007669"/>
    <property type="project" value="UniProtKB-KW"/>
</dbReference>
<evidence type="ECO:0000313" key="5">
    <source>
        <dbReference type="Proteomes" id="UP000265040"/>
    </source>
</evidence>
<dbReference type="STRING" id="64144.ENSATEP00000003336"/>
<reference evidence="4" key="3">
    <citation type="submission" date="2025-09" db="UniProtKB">
        <authorList>
            <consortium name="Ensembl"/>
        </authorList>
    </citation>
    <scope>IDENTIFICATION</scope>
</reference>
<dbReference type="Ensembl" id="ENSATET00000003366.2">
    <property type="protein sequence ID" value="ENSATEP00000003336.2"/>
    <property type="gene ID" value="ENSATEG00000026164.1"/>
</dbReference>
<reference evidence="4" key="2">
    <citation type="submission" date="2025-08" db="UniProtKB">
        <authorList>
            <consortium name="Ensembl"/>
        </authorList>
    </citation>
    <scope>IDENTIFICATION</scope>
</reference>
<accession>A0A3Q1IG07</accession>
<evidence type="ECO:0000256" key="1">
    <source>
        <dbReference type="ARBA" id="ARBA00022734"/>
    </source>
</evidence>
<organism evidence="4 5">
    <name type="scientific">Anabas testudineus</name>
    <name type="common">Climbing perch</name>
    <name type="synonym">Anthias testudineus</name>
    <dbReference type="NCBI Taxonomy" id="64144"/>
    <lineage>
        <taxon>Eukaryota</taxon>
        <taxon>Metazoa</taxon>
        <taxon>Chordata</taxon>
        <taxon>Craniata</taxon>
        <taxon>Vertebrata</taxon>
        <taxon>Euteleostomi</taxon>
        <taxon>Actinopterygii</taxon>
        <taxon>Neopterygii</taxon>
        <taxon>Teleostei</taxon>
        <taxon>Neoteleostei</taxon>
        <taxon>Acanthomorphata</taxon>
        <taxon>Anabantaria</taxon>
        <taxon>Anabantiformes</taxon>
        <taxon>Anabantoidei</taxon>
        <taxon>Anabantidae</taxon>
        <taxon>Anabas</taxon>
    </lineage>
</organism>
<keyword evidence="2" id="KW-1015">Disulfide bond</keyword>
<evidence type="ECO:0000259" key="3">
    <source>
        <dbReference type="PROSITE" id="PS50041"/>
    </source>
</evidence>
<dbReference type="SUPFAM" id="SSF56436">
    <property type="entry name" value="C-type lectin-like"/>
    <property type="match status" value="1"/>
</dbReference>
<dbReference type="SMART" id="SM00034">
    <property type="entry name" value="CLECT"/>
    <property type="match status" value="1"/>
</dbReference>
<sequence length="127" mass="14801">MNPLLLTEKLCETKPVTTCEEDWELHGDKCYYFSTNKSTWNQSRDDCRRGGGDLMNKDDDTFWIGLTDSKEEDKWLWVDDSPLNTRFDCCGKMFSDDLKCWTDVACIILFSKSICEKSAETERVTRV</sequence>
<keyword evidence="5" id="KW-1185">Reference proteome</keyword>
<proteinExistence type="predicted"/>
<dbReference type="GeneTree" id="ENSGT00940000175963"/>
<dbReference type="PROSITE" id="PS50041">
    <property type="entry name" value="C_TYPE_LECTIN_2"/>
    <property type="match status" value="1"/>
</dbReference>
<dbReference type="PANTHER" id="PTHR46746:SF9">
    <property type="entry name" value="CD209 ANTIGEN-LIKE PROTEIN C-LIKE"/>
    <property type="match status" value="1"/>
</dbReference>
<dbReference type="InParanoid" id="A0A3Q1IG07"/>
<feature type="domain" description="C-type lectin" evidence="3">
    <location>
        <begin position="26"/>
        <end position="106"/>
    </location>
</feature>
<dbReference type="InterPro" id="IPR001304">
    <property type="entry name" value="C-type_lectin-like"/>
</dbReference>
<dbReference type="AlphaFoldDB" id="A0A3Q1IG07"/>
<dbReference type="InterPro" id="IPR016186">
    <property type="entry name" value="C-type_lectin-like/link_sf"/>
</dbReference>
<dbReference type="PANTHER" id="PTHR46746">
    <property type="entry name" value="KILLER CELL LECTIN-LIKE RECEPTOR SUBFAMILY F MEMBER 2"/>
    <property type="match status" value="1"/>
</dbReference>
<dbReference type="InterPro" id="IPR016187">
    <property type="entry name" value="CTDL_fold"/>
</dbReference>
<evidence type="ECO:0000313" key="4">
    <source>
        <dbReference type="Ensembl" id="ENSATEP00000003336.2"/>
    </source>
</evidence>